<dbReference type="PANTHER" id="PTHR45898">
    <property type="entry name" value="TOM1-LIKE PROTEIN"/>
    <property type="match status" value="1"/>
</dbReference>
<dbReference type="GO" id="GO:0043130">
    <property type="term" value="F:ubiquitin binding"/>
    <property type="evidence" value="ECO:0007669"/>
    <property type="project" value="InterPro"/>
</dbReference>
<keyword evidence="3" id="KW-0472">Membrane</keyword>
<dbReference type="InterPro" id="IPR004152">
    <property type="entry name" value="GAT_dom"/>
</dbReference>
<feature type="domain" description="GAT" evidence="5">
    <location>
        <begin position="58"/>
        <end position="148"/>
    </location>
</feature>
<evidence type="ECO:0000313" key="7">
    <source>
        <dbReference type="Proteomes" id="UP001202328"/>
    </source>
</evidence>
<evidence type="ECO:0000313" key="6">
    <source>
        <dbReference type="EMBL" id="KAI3861988.1"/>
    </source>
</evidence>
<dbReference type="PROSITE" id="PS50909">
    <property type="entry name" value="GAT"/>
    <property type="match status" value="1"/>
</dbReference>
<dbReference type="GO" id="GO:0035091">
    <property type="term" value="F:phosphatidylinositol binding"/>
    <property type="evidence" value="ECO:0007669"/>
    <property type="project" value="InterPro"/>
</dbReference>
<sequence length="201" mass="21867">MEKKLEVAAIDGAGTGSSGAVQWPSCDGVEIQPLSSYPQNIRKADHHPDAPESSGVSDLPTLSVTEVQNARGIMDVLSEMLSALDPGNREGLRQEVIVDLVDQCRTYKQRVVHLVNDLLVCLGQEDAKHSNPSTSFSGATNRPQELDEAARRRLTKHLYIPLPSAGYSGSYMKDLFKDASMGPLRDALRQGEIAKLQKGKL</sequence>
<dbReference type="Pfam" id="PF03127">
    <property type="entry name" value="GAT"/>
    <property type="match status" value="1"/>
</dbReference>
<dbReference type="SUPFAM" id="SSF89009">
    <property type="entry name" value="GAT-like domain"/>
    <property type="match status" value="1"/>
</dbReference>
<dbReference type="Gene3D" id="1.20.58.160">
    <property type="match status" value="1"/>
</dbReference>
<dbReference type="GO" id="GO:0043328">
    <property type="term" value="P:protein transport to vacuole involved in ubiquitin-dependent protein catabolic process via the multivesicular body sorting pathway"/>
    <property type="evidence" value="ECO:0007669"/>
    <property type="project" value="InterPro"/>
</dbReference>
<proteinExistence type="inferred from homology"/>
<keyword evidence="7" id="KW-1185">Reference proteome</keyword>
<evidence type="ECO:0000256" key="4">
    <source>
        <dbReference type="SAM" id="MobiDB-lite"/>
    </source>
</evidence>
<comment type="subcellular location">
    <subcellularLocation>
        <location evidence="1">Membrane</location>
        <topology evidence="1">Peripheral membrane protein</topology>
    </subcellularLocation>
</comment>
<dbReference type="InterPro" id="IPR038425">
    <property type="entry name" value="GAT_sf"/>
</dbReference>
<dbReference type="InterPro" id="IPR044836">
    <property type="entry name" value="TOL_plant"/>
</dbReference>
<dbReference type="AlphaFoldDB" id="A0AAD4S448"/>
<dbReference type="EMBL" id="JAJJMB010014227">
    <property type="protein sequence ID" value="KAI3861988.1"/>
    <property type="molecule type" value="Genomic_DNA"/>
</dbReference>
<gene>
    <name evidence="6" type="ORF">MKW98_018271</name>
</gene>
<evidence type="ECO:0000256" key="3">
    <source>
        <dbReference type="ARBA" id="ARBA00023136"/>
    </source>
</evidence>
<protein>
    <recommendedName>
        <fullName evidence="5">GAT domain-containing protein</fullName>
    </recommendedName>
</protein>
<evidence type="ECO:0000256" key="1">
    <source>
        <dbReference type="ARBA" id="ARBA00004170"/>
    </source>
</evidence>
<name>A0AAD4S448_9MAGN</name>
<dbReference type="GO" id="GO:0005737">
    <property type="term" value="C:cytoplasm"/>
    <property type="evidence" value="ECO:0007669"/>
    <property type="project" value="UniProtKB-ARBA"/>
</dbReference>
<feature type="region of interest" description="Disordered" evidence="4">
    <location>
        <begin position="40"/>
        <end position="60"/>
    </location>
</feature>
<dbReference type="GO" id="GO:0016020">
    <property type="term" value="C:membrane"/>
    <property type="evidence" value="ECO:0007669"/>
    <property type="project" value="UniProtKB-SubCell"/>
</dbReference>
<evidence type="ECO:0000259" key="5">
    <source>
        <dbReference type="PROSITE" id="PS50909"/>
    </source>
</evidence>
<comment type="similarity">
    <text evidence="2">Belongs to the TOM1 family.</text>
</comment>
<organism evidence="6 7">
    <name type="scientific">Papaver atlanticum</name>
    <dbReference type="NCBI Taxonomy" id="357466"/>
    <lineage>
        <taxon>Eukaryota</taxon>
        <taxon>Viridiplantae</taxon>
        <taxon>Streptophyta</taxon>
        <taxon>Embryophyta</taxon>
        <taxon>Tracheophyta</taxon>
        <taxon>Spermatophyta</taxon>
        <taxon>Magnoliopsida</taxon>
        <taxon>Ranunculales</taxon>
        <taxon>Papaveraceae</taxon>
        <taxon>Papaveroideae</taxon>
        <taxon>Papaver</taxon>
    </lineage>
</organism>
<evidence type="ECO:0000256" key="2">
    <source>
        <dbReference type="ARBA" id="ARBA00007708"/>
    </source>
</evidence>
<dbReference type="PANTHER" id="PTHR45898:SF4">
    <property type="entry name" value="TARGET OF MYB PROTEIN 1"/>
    <property type="match status" value="1"/>
</dbReference>
<dbReference type="Proteomes" id="UP001202328">
    <property type="component" value="Unassembled WGS sequence"/>
</dbReference>
<reference evidence="6" key="1">
    <citation type="submission" date="2022-04" db="EMBL/GenBank/DDBJ databases">
        <title>A functionally conserved STORR gene fusion in Papaver species that diverged 16.8 million years ago.</title>
        <authorList>
            <person name="Catania T."/>
        </authorList>
    </citation>
    <scope>NUCLEOTIDE SEQUENCE</scope>
    <source>
        <strain evidence="6">S-188037</strain>
    </source>
</reference>
<comment type="caution">
    <text evidence="6">The sequence shown here is derived from an EMBL/GenBank/DDBJ whole genome shotgun (WGS) entry which is preliminary data.</text>
</comment>
<accession>A0AAD4S448</accession>